<dbReference type="GO" id="GO:0043565">
    <property type="term" value="F:sequence-specific DNA binding"/>
    <property type="evidence" value="ECO:0007669"/>
    <property type="project" value="InterPro"/>
</dbReference>
<evidence type="ECO:0000259" key="6">
    <source>
        <dbReference type="PROSITE" id="PS50983"/>
    </source>
</evidence>
<evidence type="ECO:0000256" key="3">
    <source>
        <dbReference type="ARBA" id="ARBA00023163"/>
    </source>
</evidence>
<dbReference type="Gene3D" id="1.10.10.60">
    <property type="entry name" value="Homeodomain-like"/>
    <property type="match status" value="2"/>
</dbReference>
<dbReference type="PANTHER" id="PTHR43280">
    <property type="entry name" value="ARAC-FAMILY TRANSCRIPTIONAL REGULATOR"/>
    <property type="match status" value="1"/>
</dbReference>
<dbReference type="InterPro" id="IPR002491">
    <property type="entry name" value="ABC_transptr_periplasmic_BD"/>
</dbReference>
<feature type="domain" description="HTH araC/xylS-type" evidence="5">
    <location>
        <begin position="200"/>
        <end position="298"/>
    </location>
</feature>
<keyword evidence="2" id="KW-0238">DNA-binding</keyword>
<organism evidence="7 8">
    <name type="scientific">Tumebacillus algifaecis</name>
    <dbReference type="NCBI Taxonomy" id="1214604"/>
    <lineage>
        <taxon>Bacteria</taxon>
        <taxon>Bacillati</taxon>
        <taxon>Bacillota</taxon>
        <taxon>Bacilli</taxon>
        <taxon>Bacillales</taxon>
        <taxon>Alicyclobacillaceae</taxon>
        <taxon>Tumebacillus</taxon>
    </lineage>
</organism>
<dbReference type="InterPro" id="IPR018060">
    <property type="entry name" value="HTH_AraC"/>
</dbReference>
<sequence>MIMIIIIIKTEDTAMIVTASNRNNQERKRLHEFSQMTARLWEVEIVTVDNALHTVQQLTTSCTLLMLLSGAGTLERDRSVCQMRQDSIYFCPPGSTFGVIGDQQAECSLLVVRFGLFQVSNRNKQQLHAANVEGLFPTEGEIRSDRAGHLLSLCRSMYENFCHRDVLKRWRAQLDCQELLYELMAMAQRETKNDTRQGLERSKEYIEEHFREELTIDRLAEIAGLSPKYFVALFKKTFGISALDHLTQIRMRKAKQLLLCSERLMRDVAHEVGYVDEFYFSRKFKKAVGLSPSAFIKKRKCKVAVYGSTALIGYLMALEVVPFAAPLHRKWSRYYFDLLGADIPVHLDAYRQNHNRSANLDKLAATAPDLIICTSGLEAWEKQRLIEIAPIFEMPAESAGWQQQLRAVAARLDEQAQAERWIAAFEHKTAAVSARIGQQLQQHTILTVRYREDCLYAHCNRGMSDVLFERLGLQSPYPALDTPFDLPLTMEELDASGADHLLLLVWQESGTLDGWKKLQQSPQWLSLEAVRENKLSLISSEPWREYSPIALDRMLDDAALLFSGNCP</sequence>
<feature type="domain" description="Fe/B12 periplasmic-binding" evidence="6">
    <location>
        <begin position="303"/>
        <end position="566"/>
    </location>
</feature>
<dbReference type="PROSITE" id="PS50983">
    <property type="entry name" value="FE_B12_PBP"/>
    <property type="match status" value="1"/>
</dbReference>
<dbReference type="Pfam" id="PF01497">
    <property type="entry name" value="Peripla_BP_2"/>
    <property type="match status" value="1"/>
</dbReference>
<evidence type="ECO:0000256" key="4">
    <source>
        <dbReference type="SAM" id="Phobius"/>
    </source>
</evidence>
<dbReference type="PANTHER" id="PTHR43280:SF28">
    <property type="entry name" value="HTH-TYPE TRANSCRIPTIONAL ACTIVATOR RHAS"/>
    <property type="match status" value="1"/>
</dbReference>
<dbReference type="PROSITE" id="PS00041">
    <property type="entry name" value="HTH_ARAC_FAMILY_1"/>
    <property type="match status" value="1"/>
</dbReference>
<dbReference type="GO" id="GO:0003700">
    <property type="term" value="F:DNA-binding transcription factor activity"/>
    <property type="evidence" value="ECO:0007669"/>
    <property type="project" value="InterPro"/>
</dbReference>
<keyword evidence="4" id="KW-0472">Membrane</keyword>
<evidence type="ECO:0008006" key="9">
    <source>
        <dbReference type="Google" id="ProtNLM"/>
    </source>
</evidence>
<proteinExistence type="predicted"/>
<evidence type="ECO:0000256" key="1">
    <source>
        <dbReference type="ARBA" id="ARBA00023015"/>
    </source>
</evidence>
<name>A0A223CWI0_9BACL</name>
<accession>A0A223CWI0</accession>
<dbReference type="Gene3D" id="3.40.50.1980">
    <property type="entry name" value="Nitrogenase molybdenum iron protein domain"/>
    <property type="match status" value="2"/>
</dbReference>
<dbReference type="Pfam" id="PF12833">
    <property type="entry name" value="HTH_18"/>
    <property type="match status" value="1"/>
</dbReference>
<feature type="transmembrane region" description="Helical" evidence="4">
    <location>
        <begin position="303"/>
        <end position="325"/>
    </location>
</feature>
<dbReference type="InterPro" id="IPR018062">
    <property type="entry name" value="HTH_AraC-typ_CS"/>
</dbReference>
<dbReference type="SUPFAM" id="SSF53807">
    <property type="entry name" value="Helical backbone' metal receptor"/>
    <property type="match status" value="1"/>
</dbReference>
<dbReference type="PROSITE" id="PS01124">
    <property type="entry name" value="HTH_ARAC_FAMILY_2"/>
    <property type="match status" value="1"/>
</dbReference>
<dbReference type="InterPro" id="IPR009057">
    <property type="entry name" value="Homeodomain-like_sf"/>
</dbReference>
<evidence type="ECO:0000259" key="5">
    <source>
        <dbReference type="PROSITE" id="PS01124"/>
    </source>
</evidence>
<keyword evidence="4" id="KW-0812">Transmembrane</keyword>
<reference evidence="7 8" key="1">
    <citation type="journal article" date="2015" name="Int. J. Syst. Evol. Microbiol.">
        <title>Tumebacillus algifaecis sp. nov., isolated from decomposing algal scum.</title>
        <authorList>
            <person name="Wu Y.F."/>
            <person name="Zhang B."/>
            <person name="Xing P."/>
            <person name="Wu Q.L."/>
            <person name="Liu S.J."/>
        </authorList>
    </citation>
    <scope>NUCLEOTIDE SEQUENCE [LARGE SCALE GENOMIC DNA]</scope>
    <source>
        <strain evidence="7 8">THMBR28</strain>
    </source>
</reference>
<evidence type="ECO:0000313" key="8">
    <source>
        <dbReference type="Proteomes" id="UP000214688"/>
    </source>
</evidence>
<protein>
    <recommendedName>
        <fullName evidence="9">HTH araC/xylS-type domain-containing protein</fullName>
    </recommendedName>
</protein>
<evidence type="ECO:0000256" key="2">
    <source>
        <dbReference type="ARBA" id="ARBA00023125"/>
    </source>
</evidence>
<keyword evidence="3" id="KW-0804">Transcription</keyword>
<dbReference type="SMART" id="SM00342">
    <property type="entry name" value="HTH_ARAC"/>
    <property type="match status" value="1"/>
</dbReference>
<dbReference type="OrthoDB" id="324626at2"/>
<gene>
    <name evidence="7" type="ORF">CIG75_00930</name>
</gene>
<keyword evidence="1" id="KW-0805">Transcription regulation</keyword>
<dbReference type="KEGG" id="tab:CIG75_00930"/>
<keyword evidence="8" id="KW-1185">Reference proteome</keyword>
<dbReference type="EMBL" id="CP022657">
    <property type="protein sequence ID" value="ASS73679.1"/>
    <property type="molecule type" value="Genomic_DNA"/>
</dbReference>
<dbReference type="AlphaFoldDB" id="A0A223CWI0"/>
<evidence type="ECO:0000313" key="7">
    <source>
        <dbReference type="EMBL" id="ASS73679.1"/>
    </source>
</evidence>
<keyword evidence="4" id="KW-1133">Transmembrane helix</keyword>
<dbReference type="Proteomes" id="UP000214688">
    <property type="component" value="Chromosome"/>
</dbReference>
<dbReference type="SUPFAM" id="SSF46689">
    <property type="entry name" value="Homeodomain-like"/>
    <property type="match status" value="2"/>
</dbReference>